<keyword evidence="8" id="KW-1185">Reference proteome</keyword>
<evidence type="ECO:0000256" key="4">
    <source>
        <dbReference type="ARBA" id="ARBA00022840"/>
    </source>
</evidence>
<dbReference type="SMART" id="SM00382">
    <property type="entry name" value="AAA"/>
    <property type="match status" value="1"/>
</dbReference>
<dbReference type="GeneID" id="32901648"/>
<dbReference type="GO" id="GO:0016887">
    <property type="term" value="F:ATP hydrolysis activity"/>
    <property type="evidence" value="ECO:0007669"/>
    <property type="project" value="InterPro"/>
</dbReference>
<dbReference type="GO" id="GO:0005524">
    <property type="term" value="F:ATP binding"/>
    <property type="evidence" value="ECO:0007669"/>
    <property type="project" value="UniProtKB-KW"/>
</dbReference>
<evidence type="ECO:0000313" key="8">
    <source>
        <dbReference type="Proteomes" id="UP000249949"/>
    </source>
</evidence>
<dbReference type="GO" id="GO:0043215">
    <property type="term" value="P:daunorubicin transport"/>
    <property type="evidence" value="ECO:0007669"/>
    <property type="project" value="InterPro"/>
</dbReference>
<comment type="similarity">
    <text evidence="5">Belongs to the ABC transporter superfamily. Drug exporter-1 (DrugE1) (TC 3.A.1.105) family.</text>
</comment>
<keyword evidence="2" id="KW-0813">Transport</keyword>
<protein>
    <submittedName>
        <fullName evidence="7">Trehalose/maltose import ATP-binding protein MalK</fullName>
        <ecNumber evidence="7">3.6.3.19</ecNumber>
    </submittedName>
</protein>
<dbReference type="AlphaFoldDB" id="A0A2Z2HLD7"/>
<dbReference type="Proteomes" id="UP000249949">
    <property type="component" value="Chromosome"/>
</dbReference>
<dbReference type="PROSITE" id="PS50893">
    <property type="entry name" value="ABC_TRANSPORTER_2"/>
    <property type="match status" value="1"/>
</dbReference>
<dbReference type="RefSeq" id="WP_086907862.1">
    <property type="nucleotide sequence ID" value="NZ_CP021324.1"/>
</dbReference>
<sequence>MYSIETKSLTKSFGDLVAVNDISFSVEKGEIFGFLGPNGAGKSTTMMIFTTLLKPTNGNALVGGFDVLKNPKQVRENIGFVQQETTVDEYLSGRENLLLQAKLNHIPKNEINQRIDEVLDLIELSDKQDEAVVTYSGGMRKRLDIAGGLLHHPRVLFLDEPTVGLDIQTRRKIWQYIKKIHTQFDMTIFLTTHYMEEADSLCDRIGIIDHGKIQVIDTPKNMKNDLGNEIISLVIESNNNSDSFLLELKKIEFIKKINEDDSKLTLFTSNGTEVIPKIFQISSELGIKIKSISLTQPTLDDVFISYTGHEIRDDDSKYNRRREHAKMKRLRQ</sequence>
<dbReference type="PANTHER" id="PTHR43582">
    <property type="entry name" value="LINEARMYCIN RESISTANCE ATP-BINDING PROTEIN LNRL"/>
    <property type="match status" value="1"/>
</dbReference>
<dbReference type="EMBL" id="CP021324">
    <property type="protein sequence ID" value="ARS64811.1"/>
    <property type="molecule type" value="Genomic_DNA"/>
</dbReference>
<dbReference type="GO" id="GO:1900753">
    <property type="term" value="P:doxorubicin transport"/>
    <property type="evidence" value="ECO:0007669"/>
    <property type="project" value="InterPro"/>
</dbReference>
<dbReference type="Gene3D" id="3.40.50.300">
    <property type="entry name" value="P-loop containing nucleotide triphosphate hydrolases"/>
    <property type="match status" value="1"/>
</dbReference>
<dbReference type="PANTHER" id="PTHR43582:SF2">
    <property type="entry name" value="LINEARMYCIN RESISTANCE ATP-BINDING PROTEIN LNRL"/>
    <property type="match status" value="1"/>
</dbReference>
<evidence type="ECO:0000256" key="3">
    <source>
        <dbReference type="ARBA" id="ARBA00022741"/>
    </source>
</evidence>
<dbReference type="EC" id="3.6.3.19" evidence="7"/>
<dbReference type="PROSITE" id="PS00211">
    <property type="entry name" value="ABC_TRANSPORTER_1"/>
    <property type="match status" value="1"/>
</dbReference>
<keyword evidence="7" id="KW-0378">Hydrolase</keyword>
<evidence type="ECO:0000256" key="1">
    <source>
        <dbReference type="ARBA" id="ARBA00004413"/>
    </source>
</evidence>
<keyword evidence="4 7" id="KW-0067">ATP-binding</keyword>
<dbReference type="NCBIfam" id="TIGR01188">
    <property type="entry name" value="drrA"/>
    <property type="match status" value="1"/>
</dbReference>
<name>A0A2Z2HLD7_9ARCH</name>
<evidence type="ECO:0000259" key="6">
    <source>
        <dbReference type="PROSITE" id="PS50893"/>
    </source>
</evidence>
<gene>
    <name evidence="7" type="primary">malK_5</name>
    <name evidence="7" type="ORF">NMSP_1195</name>
</gene>
<keyword evidence="3" id="KW-0547">Nucleotide-binding</keyword>
<dbReference type="SUPFAM" id="SSF52540">
    <property type="entry name" value="P-loop containing nucleoside triphosphate hydrolases"/>
    <property type="match status" value="1"/>
</dbReference>
<evidence type="ECO:0000256" key="5">
    <source>
        <dbReference type="ARBA" id="ARBA00049985"/>
    </source>
</evidence>
<organism evidence="7 8">
    <name type="scientific">Candidatus Nitrosomarinus catalinensis</name>
    <dbReference type="NCBI Taxonomy" id="1898749"/>
    <lineage>
        <taxon>Archaea</taxon>
        <taxon>Nitrososphaerota</taxon>
        <taxon>Nitrososphaeria</taxon>
        <taxon>Nitrosopumilales</taxon>
        <taxon>Nitrosopumilaceae</taxon>
        <taxon>Candidatus Nitrosomarinus</taxon>
    </lineage>
</organism>
<proteinExistence type="inferred from homology"/>
<dbReference type="InterPro" id="IPR027417">
    <property type="entry name" value="P-loop_NTPase"/>
</dbReference>
<comment type="subcellular location">
    <subcellularLocation>
        <location evidence="1">Cell membrane</location>
        <topology evidence="1">Peripheral membrane protein</topology>
        <orientation evidence="1">Cytoplasmic side</orientation>
    </subcellularLocation>
</comment>
<dbReference type="InterPro" id="IPR003593">
    <property type="entry name" value="AAA+_ATPase"/>
</dbReference>
<reference evidence="7 8" key="1">
    <citation type="journal article" date="2017" name="Environ. Microbiol.">
        <title>Genome and epigenome of a novel marine Thaumarchaeota strain suggest viral infection, phosphorothioation DNA modification and multiple restriction systems.</title>
        <authorList>
            <person name="Ahlgren N.A."/>
            <person name="Chen Y."/>
            <person name="Needham D.M."/>
            <person name="Parada A.E."/>
            <person name="Sachdeva R."/>
            <person name="Trinh V."/>
            <person name="Chen T."/>
            <person name="Fuhrman J.A."/>
        </authorList>
    </citation>
    <scope>NUCLEOTIDE SEQUENCE [LARGE SCALE GENOMIC DNA]</scope>
    <source>
        <strain evidence="7 8">SPOT01</strain>
    </source>
</reference>
<evidence type="ECO:0000313" key="7">
    <source>
        <dbReference type="EMBL" id="ARS64811.1"/>
    </source>
</evidence>
<dbReference type="OrthoDB" id="31298at2157"/>
<dbReference type="InterPro" id="IPR025302">
    <property type="entry name" value="DrrA1/2-like_C"/>
</dbReference>
<evidence type="ECO:0000256" key="2">
    <source>
        <dbReference type="ARBA" id="ARBA00022448"/>
    </source>
</evidence>
<dbReference type="InterPro" id="IPR003439">
    <property type="entry name" value="ABC_transporter-like_ATP-bd"/>
</dbReference>
<dbReference type="Pfam" id="PF13732">
    <property type="entry name" value="DrrA1-3_C"/>
    <property type="match status" value="1"/>
</dbReference>
<dbReference type="InterPro" id="IPR017871">
    <property type="entry name" value="ABC_transporter-like_CS"/>
</dbReference>
<dbReference type="KEGG" id="nct:NMSP_1195"/>
<feature type="domain" description="ABC transporter" evidence="6">
    <location>
        <begin position="4"/>
        <end position="235"/>
    </location>
</feature>
<dbReference type="Pfam" id="PF00005">
    <property type="entry name" value="ABC_tran"/>
    <property type="match status" value="1"/>
</dbReference>
<accession>A0A2Z2HLD7</accession>
<dbReference type="GO" id="GO:0005886">
    <property type="term" value="C:plasma membrane"/>
    <property type="evidence" value="ECO:0007669"/>
    <property type="project" value="UniProtKB-SubCell"/>
</dbReference>
<dbReference type="InterPro" id="IPR005894">
    <property type="entry name" value="DrrA"/>
</dbReference>